<reference evidence="1 2" key="1">
    <citation type="submission" date="2013-03" db="EMBL/GenBank/DDBJ databases">
        <title>Salinisphaera hydrothermalis C41B8 Genome Sequencing.</title>
        <authorList>
            <person name="Li C."/>
            <person name="Lai Q."/>
            <person name="Shao Z."/>
        </authorList>
    </citation>
    <scope>NUCLEOTIDE SEQUENCE [LARGE SCALE GENOMIC DNA]</scope>
    <source>
        <strain evidence="1 2">C41B8</strain>
    </source>
</reference>
<proteinExistence type="predicted"/>
<accession>A0A084IKV1</accession>
<dbReference type="STRING" id="1304275.C41B8_10755"/>
<protein>
    <submittedName>
        <fullName evidence="1">Uncharacterized protein</fullName>
    </submittedName>
</protein>
<organism evidence="1 2">
    <name type="scientific">Salinisphaera hydrothermalis (strain C41B8)</name>
    <dbReference type="NCBI Taxonomy" id="1304275"/>
    <lineage>
        <taxon>Bacteria</taxon>
        <taxon>Pseudomonadati</taxon>
        <taxon>Pseudomonadota</taxon>
        <taxon>Gammaproteobacteria</taxon>
        <taxon>Salinisphaerales</taxon>
        <taxon>Salinisphaeraceae</taxon>
        <taxon>Salinisphaera</taxon>
    </lineage>
</organism>
<evidence type="ECO:0000313" key="1">
    <source>
        <dbReference type="EMBL" id="KEZ77335.1"/>
    </source>
</evidence>
<dbReference type="AlphaFoldDB" id="A0A084IKV1"/>
<comment type="caution">
    <text evidence="1">The sequence shown here is derived from an EMBL/GenBank/DDBJ whole genome shotgun (WGS) entry which is preliminary data.</text>
</comment>
<keyword evidence="2" id="KW-1185">Reference proteome</keyword>
<gene>
    <name evidence="1" type="ORF">C41B8_10755</name>
</gene>
<name>A0A084IKV1_SALHC</name>
<evidence type="ECO:0000313" key="2">
    <source>
        <dbReference type="Proteomes" id="UP000028302"/>
    </source>
</evidence>
<dbReference type="EMBL" id="APNK01000014">
    <property type="protein sequence ID" value="KEZ77335.1"/>
    <property type="molecule type" value="Genomic_DNA"/>
</dbReference>
<dbReference type="Proteomes" id="UP000028302">
    <property type="component" value="Unassembled WGS sequence"/>
</dbReference>
<sequence>MFGETIDIGEIAEIQRHGLDLGVRVILADFVGHALRSRQIARGDYDVIATGGQRGRHLPADAAVAAGDQYIARHVEARAADVIFDYQTYVSAA</sequence>